<reference evidence="2" key="1">
    <citation type="submission" date="2016-08" db="EMBL/GenBank/DDBJ databases">
        <title>Complete Genome Seqeunce of Paenibacillus sp. BIHB 4019 from tea rhizoplane.</title>
        <authorList>
            <person name="Thakur R."/>
            <person name="Swarnkar M.K."/>
            <person name="Gulati A."/>
        </authorList>
    </citation>
    <scope>NUCLEOTIDE SEQUENCE [LARGE SCALE GENOMIC DNA]</scope>
    <source>
        <strain evidence="2">BIHB4019</strain>
    </source>
</reference>
<keyword evidence="1" id="KW-0472">Membrane</keyword>
<sequence>MVRLIGFEWRKHFLKKSMIAAVLLFSVLNVVKIYSVYEGSSLFTNPGWKELYWEQYADFGGTIKNEKIEKLMDIYWPLDQQVAERTTSTEYRTPDTYLSNVYEDWNFFRFNYVQPMKYAYDYKAYAQGVVSAANENIAFYESLGNTYERSKNAAIAELFQGRSITSFVYTEMYQYYVGYDFSGLLVLLICLYGLMSVFLYDKETEMDILLLTTKAGGGASIRAKLIASALFVSGVSLWFWLIDFVAFSTIFDSWDAASSPLYMLEDFIHAALNVSLGQYAILSALVKTAGMLVFALAFLFMSNLFRNALIPFIIGLSVSFVCIYLEEVYMGSGRIWIKVINPFVLLVNRELFRKIEFVSMAGFSLPSYIAALLITTAWGVLLLSGILIVVRKNALRKGGEKRVHLEV</sequence>
<dbReference type="AlphaFoldDB" id="A0A1B2DD75"/>
<protein>
    <submittedName>
        <fullName evidence="2">Uncharacterized protein</fullName>
    </submittedName>
</protein>
<evidence type="ECO:0000256" key="1">
    <source>
        <dbReference type="SAM" id="Phobius"/>
    </source>
</evidence>
<accession>A0A1B2DD75</accession>
<feature type="transmembrane region" description="Helical" evidence="1">
    <location>
        <begin position="279"/>
        <end position="301"/>
    </location>
</feature>
<gene>
    <name evidence="2" type="ORF">BBD42_03630</name>
</gene>
<keyword evidence="1" id="KW-1133">Transmembrane helix</keyword>
<feature type="transmembrane region" description="Helical" evidence="1">
    <location>
        <begin position="368"/>
        <end position="390"/>
    </location>
</feature>
<feature type="transmembrane region" description="Helical" evidence="1">
    <location>
        <begin position="308"/>
        <end position="326"/>
    </location>
</feature>
<feature type="transmembrane region" description="Helical" evidence="1">
    <location>
        <begin position="18"/>
        <end position="37"/>
    </location>
</feature>
<name>A0A1B2DD75_9BACL</name>
<evidence type="ECO:0000313" key="2">
    <source>
        <dbReference type="EMBL" id="ANY65653.1"/>
    </source>
</evidence>
<feature type="transmembrane region" description="Helical" evidence="1">
    <location>
        <begin position="181"/>
        <end position="200"/>
    </location>
</feature>
<organism evidence="2">
    <name type="scientific">Paenibacillus sp. BIHB 4019</name>
    <dbReference type="NCBI Taxonomy" id="1870819"/>
    <lineage>
        <taxon>Bacteria</taxon>
        <taxon>Bacillati</taxon>
        <taxon>Bacillota</taxon>
        <taxon>Bacilli</taxon>
        <taxon>Bacillales</taxon>
        <taxon>Paenibacillaceae</taxon>
        <taxon>Paenibacillus</taxon>
    </lineage>
</organism>
<dbReference type="EMBL" id="CP016808">
    <property type="protein sequence ID" value="ANY65653.1"/>
    <property type="molecule type" value="Genomic_DNA"/>
</dbReference>
<keyword evidence="1" id="KW-0812">Transmembrane</keyword>
<dbReference type="RefSeq" id="WP_099517044.1">
    <property type="nucleotide sequence ID" value="NZ_CP016808.1"/>
</dbReference>
<feature type="transmembrane region" description="Helical" evidence="1">
    <location>
        <begin position="221"/>
        <end position="241"/>
    </location>
</feature>
<proteinExistence type="predicted"/>